<evidence type="ECO:0000256" key="1">
    <source>
        <dbReference type="ARBA" id="ARBA00022448"/>
    </source>
</evidence>
<keyword evidence="12" id="KW-1185">Reference proteome</keyword>
<feature type="transmembrane region" description="Helical" evidence="10">
    <location>
        <begin position="184"/>
        <end position="203"/>
    </location>
</feature>
<evidence type="ECO:0000313" key="11">
    <source>
        <dbReference type="EMBL" id="KAA8904834.1"/>
    </source>
</evidence>
<feature type="transmembrane region" description="Helical" evidence="10">
    <location>
        <begin position="229"/>
        <end position="248"/>
    </location>
</feature>
<comment type="caution">
    <text evidence="8">Lacks conserved residue(s) required for the propagation of feature annotation.</text>
</comment>
<evidence type="ECO:0000256" key="4">
    <source>
        <dbReference type="ARBA" id="ARBA00022892"/>
    </source>
</evidence>
<dbReference type="Proteomes" id="UP000449547">
    <property type="component" value="Unassembled WGS sequence"/>
</dbReference>
<keyword evidence="7 8" id="KW-0472">Membrane</keyword>
<keyword evidence="1 8" id="KW-0813">Transport</keyword>
<keyword evidence="2 8" id="KW-0812">Transmembrane</keyword>
<dbReference type="HAMAP" id="MF_03114">
    <property type="entry name" value="Get2"/>
    <property type="match status" value="1"/>
</dbReference>
<dbReference type="GO" id="GO:0006890">
    <property type="term" value="P:retrograde vesicle-mediated transport, Golgi to endoplasmic reticulum"/>
    <property type="evidence" value="ECO:0007669"/>
    <property type="project" value="TreeGrafter"/>
</dbReference>
<feature type="transmembrane region" description="Helical" evidence="10">
    <location>
        <begin position="287"/>
        <end position="309"/>
    </location>
</feature>
<dbReference type="EMBL" id="SWFT01000052">
    <property type="protein sequence ID" value="KAA8904834.1"/>
    <property type="molecule type" value="Genomic_DNA"/>
</dbReference>
<keyword evidence="3 8" id="KW-0256">Endoplasmic reticulum</keyword>
<evidence type="ECO:0000256" key="2">
    <source>
        <dbReference type="ARBA" id="ARBA00022692"/>
    </source>
</evidence>
<evidence type="ECO:0000256" key="10">
    <source>
        <dbReference type="SAM" id="Phobius"/>
    </source>
</evidence>
<evidence type="ECO:0000256" key="3">
    <source>
        <dbReference type="ARBA" id="ARBA00022824"/>
    </source>
</evidence>
<dbReference type="InterPro" id="IPR028143">
    <property type="entry name" value="Get2/sif1"/>
</dbReference>
<dbReference type="GO" id="GO:0000139">
    <property type="term" value="C:Golgi membrane"/>
    <property type="evidence" value="ECO:0007669"/>
    <property type="project" value="UniProtKB-SubCell"/>
</dbReference>
<dbReference type="PANTHER" id="PTHR28263:SF1">
    <property type="entry name" value="GOLGI TO ER TRAFFIC PROTEIN 2"/>
    <property type="match status" value="1"/>
</dbReference>
<comment type="function">
    <text evidence="8">Required for the post-translational delivery of tail-anchored (TA) proteins to the endoplasmic reticulum. Together with GET1, acts as a membrane receptor for soluble GET3, which recognizes and selectively binds the transmembrane domain of TA proteins in the cytosol. The GET complex cooperates with the HDEL receptor ERD2 to mediate the ATP-dependent retrieval of resident ER proteins that contain a C-terminal H-D-E-L retention signal from the Golgi to the ER.</text>
</comment>
<reference evidence="11 12" key="1">
    <citation type="submission" date="2019-07" db="EMBL/GenBank/DDBJ databases">
        <title>Genome assembly of two rare yeast pathogens: Diutina rugosa and Trichomonascus ciferrii.</title>
        <authorList>
            <person name="Mixao V."/>
            <person name="Saus E."/>
            <person name="Hansen A."/>
            <person name="Lass-Flor C."/>
            <person name="Gabaldon T."/>
        </authorList>
    </citation>
    <scope>NUCLEOTIDE SEQUENCE [LARGE SCALE GENOMIC DNA]</scope>
    <source>
        <strain evidence="11 12">CBS 613</strain>
    </source>
</reference>
<comment type="similarity">
    <text evidence="8">Belongs to the GET2 family.</text>
</comment>
<dbReference type="InterPro" id="IPR014802">
    <property type="entry name" value="GET2"/>
</dbReference>
<evidence type="ECO:0000313" key="12">
    <source>
        <dbReference type="Proteomes" id="UP000449547"/>
    </source>
</evidence>
<dbReference type="VEuPathDB" id="FungiDB:DIURU_001788"/>
<dbReference type="GO" id="GO:0005789">
    <property type="term" value="C:endoplasmic reticulum membrane"/>
    <property type="evidence" value="ECO:0007669"/>
    <property type="project" value="UniProtKB-SubCell"/>
</dbReference>
<feature type="topological domain" description="Lumenal" evidence="8">
    <location>
        <position position="312"/>
    </location>
</feature>
<comment type="caution">
    <text evidence="11">The sequence shown here is derived from an EMBL/GenBank/DDBJ whole genome shotgun (WGS) entry which is preliminary data.</text>
</comment>
<gene>
    <name evidence="8" type="primary">GET2</name>
    <name evidence="11" type="ORF">DIURU_001788</name>
</gene>
<comment type="subunit">
    <text evidence="8">Component of the Golgi to ER traffic (GET) complex, which is composed of GET1, GET2 and GET3. Within the complex, GET1 and GET2 form a heterotetramer which is stabilized by phosphatidylinositol binding and which binds to the GET3 homodimer.</text>
</comment>
<organism evidence="11 12">
    <name type="scientific">Diutina rugosa</name>
    <name type="common">Yeast</name>
    <name type="synonym">Candida rugosa</name>
    <dbReference type="NCBI Taxonomy" id="5481"/>
    <lineage>
        <taxon>Eukaryota</taxon>
        <taxon>Fungi</taxon>
        <taxon>Dikarya</taxon>
        <taxon>Ascomycota</taxon>
        <taxon>Saccharomycotina</taxon>
        <taxon>Pichiomycetes</taxon>
        <taxon>Debaryomycetaceae</taxon>
        <taxon>Diutina</taxon>
    </lineage>
</organism>
<evidence type="ECO:0000256" key="7">
    <source>
        <dbReference type="ARBA" id="ARBA00023136"/>
    </source>
</evidence>
<feature type="topological domain" description="Lumenal" evidence="8">
    <location>
        <begin position="203"/>
        <end position="229"/>
    </location>
</feature>
<sequence>MAELTAEEKKRILRERRQAKMGQGKASERLNSILGSGSSVKADKVTSVLDKPQPPQAEATGVHTPPQPPSAQFTSPITSTTPNILSGDDDPEVVDISRFDGGAPPPENPDDMLQQLMSRVAGYNGENGGGDDMSKMFSAMMKGEMPDVGGNFPNQPSPSASPEEIEYQAKLGAYHAYQAKKTKFVFLIVRYIAVLANFGYHFYHYRYDGFSAAQTDRVRHEWDHADISGFFQVFVAVEVVIMSAWYVVSRNHHLRGDSGIIMKGLNAVSMFVPQVDRYRRYIAQAMGYWSVLGVFFGDLSLVVVLFGLLSCV</sequence>
<evidence type="ECO:0000256" key="5">
    <source>
        <dbReference type="ARBA" id="ARBA00022989"/>
    </source>
</evidence>
<protein>
    <recommendedName>
        <fullName evidence="8">Golgi to ER traffic protein 2</fullName>
    </recommendedName>
</protein>
<feature type="topological domain" description="Cytoplasmic" evidence="8">
    <location>
        <begin position="1"/>
        <end position="181"/>
    </location>
</feature>
<keyword evidence="4 8" id="KW-0931">ER-Golgi transport</keyword>
<dbReference type="PANTHER" id="PTHR28263">
    <property type="entry name" value="GOLGI TO ER TRAFFIC PROTEIN 2"/>
    <property type="match status" value="1"/>
</dbReference>
<comment type="subcellular location">
    <subcellularLocation>
        <location evidence="8">Endoplasmic reticulum membrane</location>
        <topology evidence="8">Multi-pass membrane protein</topology>
    </subcellularLocation>
    <subcellularLocation>
        <location evidence="8">Golgi apparatus membrane</location>
        <topology evidence="8">Multi-pass membrane protein</topology>
    </subcellularLocation>
</comment>
<dbReference type="OMA" id="QYWDVLS"/>
<name>A0A642UT23_DIURU</name>
<dbReference type="AlphaFoldDB" id="A0A642UT23"/>
<evidence type="ECO:0000256" key="9">
    <source>
        <dbReference type="SAM" id="MobiDB-lite"/>
    </source>
</evidence>
<evidence type="ECO:0000256" key="8">
    <source>
        <dbReference type="HAMAP-Rule" id="MF_03114"/>
    </source>
</evidence>
<dbReference type="Pfam" id="PF08690">
    <property type="entry name" value="GET2"/>
    <property type="match status" value="1"/>
</dbReference>
<proteinExistence type="inferred from homology"/>
<keyword evidence="5 8" id="KW-1133">Transmembrane helix</keyword>
<keyword evidence="6 8" id="KW-0333">Golgi apparatus</keyword>
<evidence type="ECO:0000256" key="6">
    <source>
        <dbReference type="ARBA" id="ARBA00023034"/>
    </source>
</evidence>
<dbReference type="GO" id="GO:0045048">
    <property type="term" value="P:protein insertion into ER membrane"/>
    <property type="evidence" value="ECO:0007669"/>
    <property type="project" value="UniProtKB-UniRule"/>
</dbReference>
<feature type="compositionally biased region" description="Polar residues" evidence="9">
    <location>
        <begin position="70"/>
        <end position="84"/>
    </location>
</feature>
<feature type="compositionally biased region" description="Polar residues" evidence="9">
    <location>
        <begin position="29"/>
        <end position="39"/>
    </location>
</feature>
<feature type="compositionally biased region" description="Basic and acidic residues" evidence="9">
    <location>
        <begin position="1"/>
        <end position="18"/>
    </location>
</feature>
<dbReference type="GO" id="GO:0043529">
    <property type="term" value="C:GET complex"/>
    <property type="evidence" value="ECO:0007669"/>
    <property type="project" value="UniProtKB-UniRule"/>
</dbReference>
<dbReference type="OrthoDB" id="4097053at2759"/>
<feature type="region of interest" description="Disordered" evidence="9">
    <location>
        <begin position="1"/>
        <end position="107"/>
    </location>
</feature>
<accession>A0A642UT23</accession>